<evidence type="ECO:0000313" key="2">
    <source>
        <dbReference type="EMBL" id="KAB1079399.1"/>
    </source>
</evidence>
<dbReference type="RefSeq" id="WP_151000134.1">
    <property type="nucleotide sequence ID" value="NZ_BPQY01000103.1"/>
</dbReference>
<reference evidence="2 3" key="1">
    <citation type="submission" date="2019-09" db="EMBL/GenBank/DDBJ databases">
        <title>YIM 48816 draft genome.</title>
        <authorList>
            <person name="Jiang L."/>
        </authorList>
    </citation>
    <scope>NUCLEOTIDE SEQUENCE [LARGE SCALE GENOMIC DNA]</scope>
    <source>
        <strain evidence="2 3">YIM 48816</strain>
    </source>
</reference>
<dbReference type="EMBL" id="VZZK01000009">
    <property type="protein sequence ID" value="KAB1079399.1"/>
    <property type="molecule type" value="Genomic_DNA"/>
</dbReference>
<dbReference type="AlphaFoldDB" id="A0A6L3SZ42"/>
<protein>
    <submittedName>
        <fullName evidence="2">Uncharacterized protein</fullName>
    </submittedName>
</protein>
<name>A0A6L3SZ42_9HYPH</name>
<keyword evidence="3" id="KW-1185">Reference proteome</keyword>
<dbReference type="Proteomes" id="UP000474159">
    <property type="component" value="Unassembled WGS sequence"/>
</dbReference>
<gene>
    <name evidence="2" type="ORF">F6X53_11390</name>
</gene>
<accession>A0A6L3SZ42</accession>
<organism evidence="2 3">
    <name type="scientific">Methylobacterium soli</name>
    <dbReference type="NCBI Taxonomy" id="553447"/>
    <lineage>
        <taxon>Bacteria</taxon>
        <taxon>Pseudomonadati</taxon>
        <taxon>Pseudomonadota</taxon>
        <taxon>Alphaproteobacteria</taxon>
        <taxon>Hyphomicrobiales</taxon>
        <taxon>Methylobacteriaceae</taxon>
        <taxon>Methylobacterium</taxon>
    </lineage>
</organism>
<evidence type="ECO:0000256" key="1">
    <source>
        <dbReference type="SAM" id="MobiDB-lite"/>
    </source>
</evidence>
<sequence length="178" mass="18677">MRTPLTPLAFPPQGRPGAPGLNTGFGQVTYTERSVEADDSFAAGVRQQVRFVPTPSLTQDLLNAPFAGHTFWSDNRLIGRAMGDLIDVTVNLIVTATIAGGQLRTDADVGSTLGPVASDSQTLFNGAGIPERTTFRLRLQVLAGFLANGCALFLTSNVPLLVTSETVLVAPASIRPAA</sequence>
<evidence type="ECO:0000313" key="3">
    <source>
        <dbReference type="Proteomes" id="UP000474159"/>
    </source>
</evidence>
<feature type="region of interest" description="Disordered" evidence="1">
    <location>
        <begin position="1"/>
        <end position="21"/>
    </location>
</feature>
<comment type="caution">
    <text evidence="2">The sequence shown here is derived from an EMBL/GenBank/DDBJ whole genome shotgun (WGS) entry which is preliminary data.</text>
</comment>
<dbReference type="OrthoDB" id="7997020at2"/>
<proteinExistence type="predicted"/>